<feature type="region of interest" description="Domain I, interacts with DnaA modulators" evidence="8">
    <location>
        <begin position="1"/>
        <end position="85"/>
    </location>
</feature>
<dbReference type="InterPro" id="IPR038454">
    <property type="entry name" value="DnaA_N_sf"/>
</dbReference>
<dbReference type="GO" id="GO:0006270">
    <property type="term" value="P:DNA replication initiation"/>
    <property type="evidence" value="ECO:0007669"/>
    <property type="project" value="UniProtKB-UniRule"/>
</dbReference>
<evidence type="ECO:0000256" key="8">
    <source>
        <dbReference type="HAMAP-Rule" id="MF_00377"/>
    </source>
</evidence>
<keyword evidence="6 8" id="KW-0446">Lipid-binding</keyword>
<dbReference type="PANTHER" id="PTHR30050">
    <property type="entry name" value="CHROMOSOMAL REPLICATION INITIATOR PROTEIN DNAA"/>
    <property type="match status" value="1"/>
</dbReference>
<comment type="subcellular location">
    <subcellularLocation>
        <location evidence="8">Cytoplasm</location>
    </subcellularLocation>
</comment>
<dbReference type="InterPro" id="IPR013317">
    <property type="entry name" value="DnaA_dom"/>
</dbReference>
<evidence type="ECO:0000256" key="5">
    <source>
        <dbReference type="ARBA" id="ARBA00022840"/>
    </source>
</evidence>
<keyword evidence="5 8" id="KW-0067">ATP-binding</keyword>
<evidence type="ECO:0000313" key="14">
    <source>
        <dbReference type="EMBL" id="NMB70480.1"/>
    </source>
</evidence>
<evidence type="ECO:0000256" key="10">
    <source>
        <dbReference type="RuleBase" id="RU000577"/>
    </source>
</evidence>
<dbReference type="GO" id="GO:0005737">
    <property type="term" value="C:cytoplasm"/>
    <property type="evidence" value="ECO:0007669"/>
    <property type="project" value="UniProtKB-SubCell"/>
</dbReference>
<keyword evidence="3 8" id="KW-0235">DNA replication</keyword>
<feature type="binding site" evidence="8">
    <location>
        <position position="166"/>
    </location>
    <ligand>
        <name>ATP</name>
        <dbReference type="ChEBI" id="CHEBI:30616"/>
    </ligand>
</feature>
<dbReference type="GO" id="GO:0008289">
    <property type="term" value="F:lipid binding"/>
    <property type="evidence" value="ECO:0007669"/>
    <property type="project" value="UniProtKB-KW"/>
</dbReference>
<comment type="subunit">
    <text evidence="8">Oligomerizes as a right-handed, spiral filament on DNA at oriC.</text>
</comment>
<keyword evidence="4 8" id="KW-0547">Nucleotide-binding</keyword>
<evidence type="ECO:0000256" key="11">
    <source>
        <dbReference type="RuleBase" id="RU004227"/>
    </source>
</evidence>
<proteinExistence type="inferred from homology"/>
<dbReference type="InterPro" id="IPR013159">
    <property type="entry name" value="DnaA_C"/>
</dbReference>
<dbReference type="InterPro" id="IPR020591">
    <property type="entry name" value="Chromosome_initiator_DnaA-like"/>
</dbReference>
<protein>
    <recommendedName>
        <fullName evidence="8 9">Chromosomal replication initiator protein DnaA</fullName>
    </recommendedName>
</protein>
<evidence type="ECO:0000256" key="1">
    <source>
        <dbReference type="ARBA" id="ARBA00006583"/>
    </source>
</evidence>
<dbReference type="InterPro" id="IPR010921">
    <property type="entry name" value="Trp_repressor/repl_initiator"/>
</dbReference>
<dbReference type="GO" id="GO:0006275">
    <property type="term" value="P:regulation of DNA replication"/>
    <property type="evidence" value="ECO:0007669"/>
    <property type="project" value="UniProtKB-UniRule"/>
</dbReference>
<comment type="domain">
    <text evidence="8">Domain I is involved in oligomerization and binding regulators, domain II is flexibile and of varying length in different bacteria, domain III forms the AAA+ region, while domain IV binds dsDNA.</text>
</comment>
<comment type="similarity">
    <text evidence="1 8 11">Belongs to the DnaA family.</text>
</comment>
<dbReference type="PRINTS" id="PR00051">
    <property type="entry name" value="DNAA"/>
</dbReference>
<dbReference type="GO" id="GO:0005524">
    <property type="term" value="F:ATP binding"/>
    <property type="evidence" value="ECO:0007669"/>
    <property type="project" value="UniProtKB-UniRule"/>
</dbReference>
<feature type="binding site" evidence="8">
    <location>
        <position position="169"/>
    </location>
    <ligand>
        <name>ATP</name>
        <dbReference type="ChEBI" id="CHEBI:30616"/>
    </ligand>
</feature>
<comment type="function">
    <text evidence="8 10">Plays an essential role in the initiation and regulation of chromosomal replication. ATP-DnaA binds to the origin of replication (oriC) to initiate formation of the DNA replication initiation complex once per cell cycle. Binds the DnaA box (a 9 base pair repeat at the origin) and separates the double-stranded (ds)DNA. Forms a right-handed helical filament on oriC DNA; dsDNA binds to the exterior of the filament while single-stranded (ss)DNA is stabiized in the filament's interior. The ATP-DnaA-oriC complex binds and stabilizes one strand of the AT-rich DNA unwinding element (DUE), permitting loading of DNA polymerase. After initiation quickly degrades to an ADP-DnaA complex that is not apt for DNA replication. Binds acidic phospholipids.</text>
</comment>
<name>A0A7X9DLM5_UNCKA</name>
<keyword evidence="7 8" id="KW-0238">DNA-binding</keyword>
<dbReference type="SMART" id="SM00382">
    <property type="entry name" value="AAA"/>
    <property type="match status" value="1"/>
</dbReference>
<dbReference type="InterPro" id="IPR027417">
    <property type="entry name" value="P-loop_NTPase"/>
</dbReference>
<sequence length="466" mass="52652">MKPEENFKEFWKKVLAEVQLEVTPVVFGTIISRTHLEQLDDNSALVLCADEFIRKNMEKKYFAIVQEALNRIAKKDIKLVLGVKPISTTTDKKIGQDAKDLGPLFQPKDPNELLNEKINKSGLTSKYTFENYITGKNNQLATAIAKAVAEKPGEIYNPVFIYSGVGLGKTHLMQAIGNFILKNKPGMKVIYTTGESFTNEMIDAIQSGKGKGRYASNDFRNKYRKADVFLIDDIQFIAGKDATQEEFFHTFNALYLSQKQIVITSDKPPKDFTNLEERISSRFNSGIIVDMQTPDFETRIAILRARRDKDIDPINNEVINVIAENVTSNVRELEGAYLRILSYAKATGEEITPEIAMVTLGQTIKEKNKKPVNMNEILNAVCSYYSIKSSDIKGKKRTKELVLPRQVVMYLIKDLTNTPYISIGDFLGGRDHTTVMYGVDKIGQDLKDKQTIKQDIVNVKQMLFSV</sequence>
<dbReference type="SUPFAM" id="SSF52540">
    <property type="entry name" value="P-loop containing nucleoside triphosphate hydrolases"/>
    <property type="match status" value="1"/>
</dbReference>
<dbReference type="FunFam" id="3.40.50.300:FF:000668">
    <property type="entry name" value="Chromosomal replication initiator protein DnaA"/>
    <property type="match status" value="1"/>
</dbReference>
<dbReference type="Gene3D" id="1.10.8.60">
    <property type="match status" value="1"/>
</dbReference>
<dbReference type="HAMAP" id="MF_00377">
    <property type="entry name" value="DnaA_bact"/>
    <property type="match status" value="1"/>
</dbReference>
<dbReference type="Gene3D" id="1.10.1750.10">
    <property type="match status" value="1"/>
</dbReference>
<dbReference type="PROSITE" id="PS01008">
    <property type="entry name" value="DNAA"/>
    <property type="match status" value="1"/>
</dbReference>
<dbReference type="InterPro" id="IPR003593">
    <property type="entry name" value="AAA+_ATPase"/>
</dbReference>
<dbReference type="Gene3D" id="3.40.50.300">
    <property type="entry name" value="P-loop containing nucleotide triphosphate hydrolases"/>
    <property type="match status" value="1"/>
</dbReference>
<dbReference type="Proteomes" id="UP000526033">
    <property type="component" value="Unassembled WGS sequence"/>
</dbReference>
<dbReference type="InterPro" id="IPR018312">
    <property type="entry name" value="Chromosome_initiator_DnaA_CS"/>
</dbReference>
<organism evidence="14 15">
    <name type="scientific">candidate division WWE3 bacterium</name>
    <dbReference type="NCBI Taxonomy" id="2053526"/>
    <lineage>
        <taxon>Bacteria</taxon>
        <taxon>Katanobacteria</taxon>
    </lineage>
</organism>
<dbReference type="SUPFAM" id="SSF48295">
    <property type="entry name" value="TrpR-like"/>
    <property type="match status" value="1"/>
</dbReference>
<feature type="region of interest" description="Domain IV, binds dsDNA" evidence="8">
    <location>
        <begin position="345"/>
        <end position="466"/>
    </location>
</feature>
<dbReference type="SMART" id="SM00760">
    <property type="entry name" value="Bac_DnaA_C"/>
    <property type="match status" value="1"/>
</dbReference>
<dbReference type="AlphaFoldDB" id="A0A7X9DLM5"/>
<feature type="binding site" evidence="8">
    <location>
        <position position="168"/>
    </location>
    <ligand>
        <name>ATP</name>
        <dbReference type="ChEBI" id="CHEBI:30616"/>
    </ligand>
</feature>
<evidence type="ECO:0000256" key="7">
    <source>
        <dbReference type="ARBA" id="ARBA00023125"/>
    </source>
</evidence>
<dbReference type="Gene3D" id="3.30.300.180">
    <property type="match status" value="1"/>
</dbReference>
<dbReference type="NCBIfam" id="TIGR00362">
    <property type="entry name" value="DnaA"/>
    <property type="match status" value="1"/>
</dbReference>
<dbReference type="Pfam" id="PF00308">
    <property type="entry name" value="Bac_DnaA"/>
    <property type="match status" value="1"/>
</dbReference>
<dbReference type="PANTHER" id="PTHR30050:SF2">
    <property type="entry name" value="CHROMOSOMAL REPLICATION INITIATOR PROTEIN DNAA"/>
    <property type="match status" value="1"/>
</dbReference>
<reference evidence="14 15" key="1">
    <citation type="journal article" date="2020" name="Biotechnol. Biofuels">
        <title>New insights from the biogas microbiome by comprehensive genome-resolved metagenomics of nearly 1600 species originating from multiple anaerobic digesters.</title>
        <authorList>
            <person name="Campanaro S."/>
            <person name="Treu L."/>
            <person name="Rodriguez-R L.M."/>
            <person name="Kovalovszki A."/>
            <person name="Ziels R.M."/>
            <person name="Maus I."/>
            <person name="Zhu X."/>
            <person name="Kougias P.G."/>
            <person name="Basile A."/>
            <person name="Luo G."/>
            <person name="Schluter A."/>
            <person name="Konstantinidis K.T."/>
            <person name="Angelidaki I."/>
        </authorList>
    </citation>
    <scope>NUCLEOTIDE SEQUENCE [LARGE SCALE GENOMIC DNA]</scope>
    <source>
        <strain evidence="14">AS27yjCOA_165</strain>
    </source>
</reference>
<dbReference type="Pfam" id="PF11638">
    <property type="entry name" value="DnaA_N"/>
    <property type="match status" value="1"/>
</dbReference>
<comment type="caution">
    <text evidence="8">Lacks conserved residue(s) required for the propagation of feature annotation.</text>
</comment>
<evidence type="ECO:0000256" key="2">
    <source>
        <dbReference type="ARBA" id="ARBA00022490"/>
    </source>
</evidence>
<evidence type="ECO:0000256" key="9">
    <source>
        <dbReference type="NCBIfam" id="TIGR00362"/>
    </source>
</evidence>
<evidence type="ECO:0000256" key="3">
    <source>
        <dbReference type="ARBA" id="ARBA00022705"/>
    </source>
</evidence>
<feature type="binding site" evidence="8">
    <location>
        <position position="170"/>
    </location>
    <ligand>
        <name>ATP</name>
        <dbReference type="ChEBI" id="CHEBI:30616"/>
    </ligand>
</feature>
<evidence type="ECO:0000259" key="12">
    <source>
        <dbReference type="SMART" id="SM00382"/>
    </source>
</evidence>
<evidence type="ECO:0000256" key="4">
    <source>
        <dbReference type="ARBA" id="ARBA00022741"/>
    </source>
</evidence>
<dbReference type="InterPro" id="IPR024633">
    <property type="entry name" value="DnaA_N_dom"/>
</dbReference>
<dbReference type="GO" id="GO:0005886">
    <property type="term" value="C:plasma membrane"/>
    <property type="evidence" value="ECO:0007669"/>
    <property type="project" value="TreeGrafter"/>
</dbReference>
<keyword evidence="2 8" id="KW-0963">Cytoplasm</keyword>
<feature type="domain" description="AAA+ ATPase" evidence="12">
    <location>
        <begin position="155"/>
        <end position="315"/>
    </location>
</feature>
<dbReference type="CDD" id="cd06571">
    <property type="entry name" value="Bac_DnaA_C"/>
    <property type="match status" value="1"/>
</dbReference>
<evidence type="ECO:0000259" key="13">
    <source>
        <dbReference type="SMART" id="SM00760"/>
    </source>
</evidence>
<dbReference type="InterPro" id="IPR001957">
    <property type="entry name" value="Chromosome_initiator_DnaA"/>
</dbReference>
<evidence type="ECO:0000256" key="6">
    <source>
        <dbReference type="ARBA" id="ARBA00023121"/>
    </source>
</evidence>
<dbReference type="Pfam" id="PF08299">
    <property type="entry name" value="Bac_DnaA_C"/>
    <property type="match status" value="1"/>
</dbReference>
<accession>A0A7X9DLM5</accession>
<dbReference type="EMBL" id="JAAZNL010000065">
    <property type="protein sequence ID" value="NMB70480.1"/>
    <property type="molecule type" value="Genomic_DNA"/>
</dbReference>
<evidence type="ECO:0000313" key="15">
    <source>
        <dbReference type="Proteomes" id="UP000526033"/>
    </source>
</evidence>
<gene>
    <name evidence="8 14" type="primary">dnaA</name>
    <name evidence="14" type="ORF">GYA27_04810</name>
</gene>
<comment type="caution">
    <text evidence="14">The sequence shown here is derived from an EMBL/GenBank/DDBJ whole genome shotgun (WGS) entry which is preliminary data.</text>
</comment>
<dbReference type="CDD" id="cd00009">
    <property type="entry name" value="AAA"/>
    <property type="match status" value="1"/>
</dbReference>
<dbReference type="GO" id="GO:0003688">
    <property type="term" value="F:DNA replication origin binding"/>
    <property type="evidence" value="ECO:0007669"/>
    <property type="project" value="UniProtKB-UniRule"/>
</dbReference>
<feature type="domain" description="Chromosomal replication initiator DnaA C-terminal" evidence="13">
    <location>
        <begin position="373"/>
        <end position="442"/>
    </location>
</feature>